<evidence type="ECO:0000313" key="22">
    <source>
        <dbReference type="EMBL" id="KAI1891336.1"/>
    </source>
</evidence>
<dbReference type="GO" id="GO:0005743">
    <property type="term" value="C:mitochondrial inner membrane"/>
    <property type="evidence" value="ECO:0007669"/>
    <property type="project" value="TreeGrafter"/>
</dbReference>
<feature type="domain" description="AAA+ ATPase" evidence="21">
    <location>
        <begin position="323"/>
        <end position="460"/>
    </location>
</feature>
<keyword evidence="20" id="KW-0175">Coiled coil</keyword>
<evidence type="ECO:0000256" key="16">
    <source>
        <dbReference type="ARBA" id="ARBA00062117"/>
    </source>
</evidence>
<evidence type="ECO:0000256" key="20">
    <source>
        <dbReference type="SAM" id="Coils"/>
    </source>
</evidence>
<dbReference type="Pfam" id="PF00004">
    <property type="entry name" value="AAA"/>
    <property type="match status" value="1"/>
</dbReference>
<evidence type="ECO:0000256" key="5">
    <source>
        <dbReference type="ARBA" id="ARBA00022670"/>
    </source>
</evidence>
<dbReference type="NCBIfam" id="TIGR01241">
    <property type="entry name" value="FtsH_fam"/>
    <property type="match status" value="1"/>
</dbReference>
<evidence type="ECO:0000256" key="19">
    <source>
        <dbReference type="ARBA" id="ARBA00078852"/>
    </source>
</evidence>
<evidence type="ECO:0000256" key="8">
    <source>
        <dbReference type="ARBA" id="ARBA00022741"/>
    </source>
</evidence>
<dbReference type="PROSITE" id="PS00674">
    <property type="entry name" value="AAA"/>
    <property type="match status" value="1"/>
</dbReference>
<dbReference type="FunFam" id="1.20.58.760:FF:000002">
    <property type="entry name" value="ATP-dependent zinc metalloprotease FtsH"/>
    <property type="match status" value="1"/>
</dbReference>
<dbReference type="SUPFAM" id="SSF140990">
    <property type="entry name" value="FtsH protease domain-like"/>
    <property type="match status" value="1"/>
</dbReference>
<keyword evidence="12" id="KW-1133">Transmembrane helix</keyword>
<keyword evidence="11" id="KW-0067">ATP-binding</keyword>
<evidence type="ECO:0000256" key="6">
    <source>
        <dbReference type="ARBA" id="ARBA00022692"/>
    </source>
</evidence>
<accession>A0A8T3D503</accession>
<dbReference type="Gene3D" id="1.20.58.760">
    <property type="entry name" value="Peptidase M41"/>
    <property type="match status" value="1"/>
</dbReference>
<dbReference type="InterPro" id="IPR005936">
    <property type="entry name" value="FtsH"/>
</dbReference>
<evidence type="ECO:0000256" key="9">
    <source>
        <dbReference type="ARBA" id="ARBA00022801"/>
    </source>
</evidence>
<dbReference type="GO" id="GO:0046872">
    <property type="term" value="F:metal ion binding"/>
    <property type="evidence" value="ECO:0007669"/>
    <property type="project" value="UniProtKB-KW"/>
</dbReference>
<evidence type="ECO:0000256" key="1">
    <source>
        <dbReference type="ARBA" id="ARBA00001947"/>
    </source>
</evidence>
<dbReference type="Gene3D" id="1.10.8.60">
    <property type="match status" value="1"/>
</dbReference>
<reference evidence="22" key="1">
    <citation type="submission" date="2021-01" db="EMBL/GenBank/DDBJ databases">
        <authorList>
            <person name="Zahm M."/>
            <person name="Roques C."/>
            <person name="Cabau C."/>
            <person name="Klopp C."/>
            <person name="Donnadieu C."/>
            <person name="Jouanno E."/>
            <person name="Lampietro C."/>
            <person name="Louis A."/>
            <person name="Herpin A."/>
            <person name="Echchiki A."/>
            <person name="Berthelot C."/>
            <person name="Parey E."/>
            <person name="Roest-Crollius H."/>
            <person name="Braasch I."/>
            <person name="Postlethwait J."/>
            <person name="Bobe J."/>
            <person name="Montfort J."/>
            <person name="Bouchez O."/>
            <person name="Begum T."/>
            <person name="Mejri S."/>
            <person name="Adams A."/>
            <person name="Chen W.-J."/>
            <person name="Guiguen Y."/>
        </authorList>
    </citation>
    <scope>NUCLEOTIDE SEQUENCE</scope>
    <source>
        <tissue evidence="22">Blood</tissue>
    </source>
</reference>
<dbReference type="OrthoDB" id="1413014at2759"/>
<dbReference type="GO" id="GO:0006515">
    <property type="term" value="P:protein quality control for misfolded or incompletely synthesized proteins"/>
    <property type="evidence" value="ECO:0007669"/>
    <property type="project" value="TreeGrafter"/>
</dbReference>
<dbReference type="GO" id="GO:0004222">
    <property type="term" value="F:metalloendopeptidase activity"/>
    <property type="evidence" value="ECO:0007669"/>
    <property type="project" value="InterPro"/>
</dbReference>
<dbReference type="CDD" id="cd19501">
    <property type="entry name" value="RecA-like_FtsH"/>
    <property type="match status" value="1"/>
</dbReference>
<comment type="similarity">
    <text evidence="3">In the C-terminal section; belongs to the peptidase M41 family.</text>
</comment>
<dbReference type="InterPro" id="IPR003593">
    <property type="entry name" value="AAA+_ATPase"/>
</dbReference>
<sequence length="725" mass="80459">MFSLSTTFQPQVTVPLSHLLNTLQSLRTSASSSIQSLHRDRSPEVDLPACEPSLNLRELGLVDLGTGQLNELLSRLLPRPIWEEPPCVPPVQHSWRTSHVSTDSFFRNKHGFSQRTGGVFGSPFLYRQTPTPLQAACSDIQHWSVWVQSRGFKTLKSKTRRQNSEYESPAEPDGYTPAFMKGLLMKDTASEAESMEKLEKLKNLPEHQHDAFKTGFAEGFLKAQALTQRTQDSLRKTRLILLVLLLLGLYGLSRTPFLSGKGSFSDTVRFRTTSGLDAAVDPTQMKNVTFEHVKGVEEAKNELQEVVEFLRNPQKFTVLGGKLPKGILLVGPPGTGKTLLARAVAGEADVPFYYASGSEFDEMFVGVGASRIRNLFREAKANAPCVIFIDELDSVGGKRVESPMHPYSRQTINQLLAEMDGFKPNEGVIIIGATNFPEALDNALVRPGRFDMQVTVPRPDVKGRTEILEWYLKKIKVDSAVEAEIIARGTVGFSGAELENLVNQAALKAAVDGKDMVTMKDLEFSKDKILMGPERRSVEIDKKNKTITAYHESGHAIVAYYTKDAMPINKATIMPRGPTLGHVSMLPENDRWSETRSQLLAQMDVSMGGRVAEELIFGNEYITTGASSDFDGATRIAKMMVTKFGMSDKLGVMTYSDLSKQSPETQAAIEQEVRALLKESYERAKSILKTYNKEHKNLANALLTYETLDAKEIQMVLEGKALESR</sequence>
<keyword evidence="9" id="KW-0378">Hydrolase</keyword>
<evidence type="ECO:0000256" key="18">
    <source>
        <dbReference type="ARBA" id="ARBA00078792"/>
    </source>
</evidence>
<dbReference type="AlphaFoldDB" id="A0A8T3D503"/>
<evidence type="ECO:0000256" key="13">
    <source>
        <dbReference type="ARBA" id="ARBA00023049"/>
    </source>
</evidence>
<keyword evidence="15" id="KW-0472">Membrane</keyword>
<evidence type="ECO:0000256" key="2">
    <source>
        <dbReference type="ARBA" id="ARBA00004325"/>
    </source>
</evidence>
<proteinExistence type="inferred from homology"/>
<comment type="cofactor">
    <cofactor evidence="1">
        <name>Zn(2+)</name>
        <dbReference type="ChEBI" id="CHEBI:29105"/>
    </cofactor>
</comment>
<evidence type="ECO:0000256" key="12">
    <source>
        <dbReference type="ARBA" id="ARBA00022989"/>
    </source>
</evidence>
<evidence type="ECO:0000256" key="10">
    <source>
        <dbReference type="ARBA" id="ARBA00022833"/>
    </source>
</evidence>
<evidence type="ECO:0000256" key="11">
    <source>
        <dbReference type="ARBA" id="ARBA00022840"/>
    </source>
</evidence>
<dbReference type="GO" id="GO:0005524">
    <property type="term" value="F:ATP binding"/>
    <property type="evidence" value="ECO:0007669"/>
    <property type="project" value="UniProtKB-KW"/>
</dbReference>
<evidence type="ECO:0000256" key="15">
    <source>
        <dbReference type="ARBA" id="ARBA00023136"/>
    </source>
</evidence>
<dbReference type="GO" id="GO:0004176">
    <property type="term" value="F:ATP-dependent peptidase activity"/>
    <property type="evidence" value="ECO:0007669"/>
    <property type="project" value="InterPro"/>
</dbReference>
<keyword evidence="7" id="KW-0479">Metal-binding</keyword>
<dbReference type="Pfam" id="PF17862">
    <property type="entry name" value="AAA_lid_3"/>
    <property type="match status" value="1"/>
</dbReference>
<keyword evidence="5" id="KW-0645">Protease</keyword>
<dbReference type="EMBL" id="JAERUA010000013">
    <property type="protein sequence ID" value="KAI1891336.1"/>
    <property type="molecule type" value="Genomic_DNA"/>
</dbReference>
<dbReference type="PANTHER" id="PTHR23076:SF97">
    <property type="entry name" value="ATP-DEPENDENT ZINC METALLOPROTEASE YME1L1"/>
    <property type="match status" value="1"/>
</dbReference>
<dbReference type="InterPro" id="IPR003960">
    <property type="entry name" value="ATPase_AAA_CS"/>
</dbReference>
<comment type="caution">
    <text evidence="22">The sequence shown here is derived from an EMBL/GenBank/DDBJ whole genome shotgun (WGS) entry which is preliminary data.</text>
</comment>
<organism evidence="22 23">
    <name type="scientific">Albula goreensis</name>
    <dbReference type="NCBI Taxonomy" id="1534307"/>
    <lineage>
        <taxon>Eukaryota</taxon>
        <taxon>Metazoa</taxon>
        <taxon>Chordata</taxon>
        <taxon>Craniata</taxon>
        <taxon>Vertebrata</taxon>
        <taxon>Euteleostomi</taxon>
        <taxon>Actinopterygii</taxon>
        <taxon>Neopterygii</taxon>
        <taxon>Teleostei</taxon>
        <taxon>Albuliformes</taxon>
        <taxon>Albulidae</taxon>
        <taxon>Albula</taxon>
    </lineage>
</organism>
<dbReference type="Gene3D" id="3.40.50.300">
    <property type="entry name" value="P-loop containing nucleotide triphosphate hydrolases"/>
    <property type="match status" value="1"/>
</dbReference>
<dbReference type="Pfam" id="PF01434">
    <property type="entry name" value="Peptidase_M41"/>
    <property type="match status" value="1"/>
</dbReference>
<dbReference type="GO" id="GO:0010636">
    <property type="term" value="P:positive regulation of mitochondrial fusion"/>
    <property type="evidence" value="ECO:0007669"/>
    <property type="project" value="UniProtKB-ARBA"/>
</dbReference>
<evidence type="ECO:0000256" key="7">
    <source>
        <dbReference type="ARBA" id="ARBA00022723"/>
    </source>
</evidence>
<dbReference type="SUPFAM" id="SSF52540">
    <property type="entry name" value="P-loop containing nucleoside triphosphate hydrolases"/>
    <property type="match status" value="1"/>
</dbReference>
<comment type="subunit">
    <text evidence="16">Homohexamer; may also form heterohexamers. Exists in several complexes of 600-1100 kDa. Interacts with AFG1L.</text>
</comment>
<dbReference type="GO" id="GO:0007005">
    <property type="term" value="P:mitochondrion organization"/>
    <property type="evidence" value="ECO:0007669"/>
    <property type="project" value="TreeGrafter"/>
</dbReference>
<name>A0A8T3D503_9TELE</name>
<dbReference type="InterPro" id="IPR003959">
    <property type="entry name" value="ATPase_AAA_core"/>
</dbReference>
<evidence type="ECO:0000256" key="17">
    <source>
        <dbReference type="ARBA" id="ARBA00072035"/>
    </source>
</evidence>
<dbReference type="GO" id="GO:0034982">
    <property type="term" value="P:mitochondrial protein processing"/>
    <property type="evidence" value="ECO:0007669"/>
    <property type="project" value="UniProtKB-ARBA"/>
</dbReference>
<dbReference type="GO" id="GO:0016887">
    <property type="term" value="F:ATP hydrolysis activity"/>
    <property type="evidence" value="ECO:0007669"/>
    <property type="project" value="InterPro"/>
</dbReference>
<comment type="similarity">
    <text evidence="4">In the N-terminal section; belongs to the AAA ATPase family.</text>
</comment>
<dbReference type="FunFam" id="3.40.50.300:FF:000195">
    <property type="entry name" value="ATP-dependent zinc metalloprotease FTSH 11"/>
    <property type="match status" value="1"/>
</dbReference>
<comment type="subcellular location">
    <subcellularLocation>
        <location evidence="2">Mitochondrion membrane</location>
    </subcellularLocation>
</comment>
<evidence type="ECO:0000259" key="21">
    <source>
        <dbReference type="SMART" id="SM00382"/>
    </source>
</evidence>
<keyword evidence="13" id="KW-0482">Metalloprotease</keyword>
<keyword evidence="8" id="KW-0547">Nucleotide-binding</keyword>
<feature type="coiled-coil region" evidence="20">
    <location>
        <begin position="674"/>
        <end position="701"/>
    </location>
</feature>
<dbReference type="InterPro" id="IPR041569">
    <property type="entry name" value="AAA_lid_3"/>
</dbReference>
<keyword evidence="6" id="KW-0812">Transmembrane</keyword>
<dbReference type="InterPro" id="IPR037219">
    <property type="entry name" value="Peptidase_M41-like"/>
</dbReference>
<keyword evidence="14" id="KW-0496">Mitochondrion</keyword>
<evidence type="ECO:0000256" key="4">
    <source>
        <dbReference type="ARBA" id="ARBA00010550"/>
    </source>
</evidence>
<evidence type="ECO:0000256" key="14">
    <source>
        <dbReference type="ARBA" id="ARBA00023128"/>
    </source>
</evidence>
<dbReference type="FunFam" id="1.10.8.60:FF:000001">
    <property type="entry name" value="ATP-dependent zinc metalloprotease FtsH"/>
    <property type="match status" value="1"/>
</dbReference>
<dbReference type="PANTHER" id="PTHR23076">
    <property type="entry name" value="METALLOPROTEASE M41 FTSH"/>
    <property type="match status" value="1"/>
</dbReference>
<keyword evidence="10" id="KW-0862">Zinc</keyword>
<dbReference type="InterPro" id="IPR027417">
    <property type="entry name" value="P-loop_NTPase"/>
</dbReference>
<protein>
    <recommendedName>
        <fullName evidence="17">ATP-dependent zinc metalloprotease YME1L1</fullName>
    </recommendedName>
    <alternativeName>
        <fullName evidence="18">ATP-dependent metalloprotease FtsH1</fullName>
    </alternativeName>
    <alternativeName>
        <fullName evidence="19">YME1-like protein 1</fullName>
    </alternativeName>
</protein>
<dbReference type="HAMAP" id="MF_01458">
    <property type="entry name" value="FtsH"/>
    <property type="match status" value="1"/>
</dbReference>
<keyword evidence="23" id="KW-1185">Reference proteome</keyword>
<dbReference type="SMART" id="SM00382">
    <property type="entry name" value="AAA"/>
    <property type="match status" value="1"/>
</dbReference>
<gene>
    <name evidence="22" type="ORF">AGOR_G00142750</name>
</gene>
<evidence type="ECO:0000256" key="3">
    <source>
        <dbReference type="ARBA" id="ARBA00010044"/>
    </source>
</evidence>
<dbReference type="Proteomes" id="UP000829720">
    <property type="component" value="Unassembled WGS sequence"/>
</dbReference>
<evidence type="ECO:0000313" key="23">
    <source>
        <dbReference type="Proteomes" id="UP000829720"/>
    </source>
</evidence>
<dbReference type="InterPro" id="IPR000642">
    <property type="entry name" value="Peptidase_M41"/>
</dbReference>